<comment type="similarity">
    <text evidence="3">Belongs to the INCENP family.</text>
</comment>
<evidence type="ECO:0000256" key="1">
    <source>
        <dbReference type="ARBA" id="ARBA00004123"/>
    </source>
</evidence>
<keyword evidence="6" id="KW-0539">Nucleus</keyword>
<sequence length="236" mass="27056">MTGTLLEAVQRVKGAGAVAEDELNRQFRSNKEWLQKENEMIDSIIINSSINKNPNEKIANKHKKIINEELKEPCLDIAGQSNNENDKFITISANNFYTDQNLKINFENSITHINQRPHPAPLAKSKTKLNYSDLVRNSTDFLRNIISSLQAEDDPYEMSDWEDDEAMKPMELDIDADIINGKKIPAWACGKQLAIAVAKQNQIDGERIFQDLDRRVDIVKLFGTNVFPYYQQRIRC</sequence>
<evidence type="ECO:0000256" key="6">
    <source>
        <dbReference type="ARBA" id="ARBA00023242"/>
    </source>
</evidence>
<accession>A0ABR2KT95</accession>
<comment type="caution">
    <text evidence="8">The sequence shown here is derived from an EMBL/GenBank/DDBJ whole genome shotgun (WGS) entry which is preliminary data.</text>
</comment>
<proteinExistence type="inferred from homology"/>
<evidence type="ECO:0000313" key="9">
    <source>
        <dbReference type="Proteomes" id="UP001470230"/>
    </source>
</evidence>
<evidence type="ECO:0000256" key="4">
    <source>
        <dbReference type="ARBA" id="ARBA00022490"/>
    </source>
</evidence>
<name>A0ABR2KT95_9EUKA</name>
<comment type="subcellular location">
    <subcellularLocation>
        <location evidence="2">Cytoplasm</location>
        <location evidence="2">Cytoskeleton</location>
        <location evidence="2">Spindle</location>
    </subcellularLocation>
    <subcellularLocation>
        <location evidence="1">Nucleus</location>
    </subcellularLocation>
</comment>
<evidence type="ECO:0000259" key="7">
    <source>
        <dbReference type="Pfam" id="PF03941"/>
    </source>
</evidence>
<reference evidence="8 9" key="1">
    <citation type="submission" date="2024-04" db="EMBL/GenBank/DDBJ databases">
        <title>Tritrichomonas musculus Genome.</title>
        <authorList>
            <person name="Alves-Ferreira E."/>
            <person name="Grigg M."/>
            <person name="Lorenzi H."/>
            <person name="Galac M."/>
        </authorList>
    </citation>
    <scope>NUCLEOTIDE SEQUENCE [LARGE SCALE GENOMIC DNA]</scope>
    <source>
        <strain evidence="8 9">EAF2021</strain>
    </source>
</reference>
<keyword evidence="9" id="KW-1185">Reference proteome</keyword>
<evidence type="ECO:0000256" key="5">
    <source>
        <dbReference type="ARBA" id="ARBA00023212"/>
    </source>
</evidence>
<evidence type="ECO:0000313" key="8">
    <source>
        <dbReference type="EMBL" id="KAK8894319.1"/>
    </source>
</evidence>
<evidence type="ECO:0000256" key="3">
    <source>
        <dbReference type="ARBA" id="ARBA00010042"/>
    </source>
</evidence>
<organism evidence="8 9">
    <name type="scientific">Tritrichomonas musculus</name>
    <dbReference type="NCBI Taxonomy" id="1915356"/>
    <lineage>
        <taxon>Eukaryota</taxon>
        <taxon>Metamonada</taxon>
        <taxon>Parabasalia</taxon>
        <taxon>Tritrichomonadida</taxon>
        <taxon>Tritrichomonadidae</taxon>
        <taxon>Tritrichomonas</taxon>
    </lineage>
</organism>
<evidence type="ECO:0000256" key="2">
    <source>
        <dbReference type="ARBA" id="ARBA00004186"/>
    </source>
</evidence>
<keyword evidence="4" id="KW-0963">Cytoplasm</keyword>
<dbReference type="Proteomes" id="UP001470230">
    <property type="component" value="Unassembled WGS sequence"/>
</dbReference>
<keyword evidence="5" id="KW-0206">Cytoskeleton</keyword>
<dbReference type="EMBL" id="JAPFFF010000003">
    <property type="protein sequence ID" value="KAK8894319.1"/>
    <property type="molecule type" value="Genomic_DNA"/>
</dbReference>
<protein>
    <recommendedName>
        <fullName evidence="7">Inner centromere protein ARK-binding domain-containing protein</fullName>
    </recommendedName>
</protein>
<dbReference type="Pfam" id="PF03941">
    <property type="entry name" value="INCENP_ARK-bind"/>
    <property type="match status" value="1"/>
</dbReference>
<gene>
    <name evidence="8" type="ORF">M9Y10_022754</name>
</gene>
<feature type="domain" description="Inner centromere protein ARK-binding" evidence="7">
    <location>
        <begin position="159"/>
        <end position="211"/>
    </location>
</feature>
<dbReference type="InterPro" id="IPR005635">
    <property type="entry name" value="Inner_centromere_prot_ARK-bd"/>
</dbReference>